<comment type="subcellular location">
    <subcellularLocation>
        <location evidence="1">Cell membrane</location>
        <topology evidence="1">Multi-pass membrane protein</topology>
    </subcellularLocation>
</comment>
<dbReference type="Proteomes" id="UP000184485">
    <property type="component" value="Unassembled WGS sequence"/>
</dbReference>
<feature type="transmembrane region" description="Helical" evidence="6">
    <location>
        <begin position="101"/>
        <end position="122"/>
    </location>
</feature>
<dbReference type="STRING" id="1122133.SAMN02745157_0067"/>
<feature type="transmembrane region" description="Helical" evidence="6">
    <location>
        <begin position="6"/>
        <end position="27"/>
    </location>
</feature>
<dbReference type="OrthoDB" id="9803381at2"/>
<dbReference type="InterPro" id="IPR018076">
    <property type="entry name" value="T2SS_GspF_dom"/>
</dbReference>
<evidence type="ECO:0000256" key="3">
    <source>
        <dbReference type="ARBA" id="ARBA00022692"/>
    </source>
</evidence>
<organism evidence="8 9">
    <name type="scientific">Kaistia soli DSM 19436</name>
    <dbReference type="NCBI Taxonomy" id="1122133"/>
    <lineage>
        <taxon>Bacteria</taxon>
        <taxon>Pseudomonadati</taxon>
        <taxon>Pseudomonadota</taxon>
        <taxon>Alphaproteobacteria</taxon>
        <taxon>Hyphomicrobiales</taxon>
        <taxon>Kaistiaceae</taxon>
        <taxon>Kaistia</taxon>
    </lineage>
</organism>
<evidence type="ECO:0000256" key="4">
    <source>
        <dbReference type="ARBA" id="ARBA00022989"/>
    </source>
</evidence>
<dbReference type="PANTHER" id="PTHR35007:SF1">
    <property type="entry name" value="PILUS ASSEMBLY PROTEIN"/>
    <property type="match status" value="1"/>
</dbReference>
<feature type="transmembrane region" description="Helical" evidence="6">
    <location>
        <begin position="307"/>
        <end position="326"/>
    </location>
</feature>
<dbReference type="Pfam" id="PF00482">
    <property type="entry name" value="T2SSF"/>
    <property type="match status" value="1"/>
</dbReference>
<evidence type="ECO:0000256" key="6">
    <source>
        <dbReference type="SAM" id="Phobius"/>
    </source>
</evidence>
<feature type="domain" description="Type II secretion system protein GspF" evidence="7">
    <location>
        <begin position="166"/>
        <end position="291"/>
    </location>
</feature>
<evidence type="ECO:0000256" key="1">
    <source>
        <dbReference type="ARBA" id="ARBA00004651"/>
    </source>
</evidence>
<keyword evidence="3 6" id="KW-0812">Transmembrane</keyword>
<name>A0A1M5P1L3_9HYPH</name>
<evidence type="ECO:0000256" key="5">
    <source>
        <dbReference type="ARBA" id="ARBA00023136"/>
    </source>
</evidence>
<evidence type="ECO:0000259" key="7">
    <source>
        <dbReference type="Pfam" id="PF00482"/>
    </source>
</evidence>
<dbReference type="EMBL" id="FQUP01000010">
    <property type="protein sequence ID" value="SHG95595.1"/>
    <property type="molecule type" value="Genomic_DNA"/>
</dbReference>
<keyword evidence="4 6" id="KW-1133">Transmembrane helix</keyword>
<dbReference type="InterPro" id="IPR042094">
    <property type="entry name" value="T2SS_GspF_sf"/>
</dbReference>
<dbReference type="RefSeq" id="WP_073058601.1">
    <property type="nucleotide sequence ID" value="NZ_FQUP01000010.1"/>
</dbReference>
<gene>
    <name evidence="8" type="ORF">SAMN02745157_0067</name>
</gene>
<reference evidence="8 9" key="1">
    <citation type="submission" date="2016-11" db="EMBL/GenBank/DDBJ databases">
        <authorList>
            <person name="Jaros S."/>
            <person name="Januszkiewicz K."/>
            <person name="Wedrychowicz H."/>
        </authorList>
    </citation>
    <scope>NUCLEOTIDE SEQUENCE [LARGE SCALE GENOMIC DNA]</scope>
    <source>
        <strain evidence="8 9">DSM 19436</strain>
    </source>
</reference>
<feature type="transmembrane region" description="Helical" evidence="6">
    <location>
        <begin position="128"/>
        <end position="147"/>
    </location>
</feature>
<dbReference type="Gene3D" id="1.20.81.30">
    <property type="entry name" value="Type II secretion system (T2SS), domain F"/>
    <property type="match status" value="1"/>
</dbReference>
<sequence length="334" mass="36469">MLGSTGLIAAIALLTMLSVGSIAYVILAGRIRAENQIENRLAGLQAKTVAAAAAGRTSDATRRRKTIQDTLEEMERNQKARQKRTDSPPLMLRLQQAGLNWTRRTFIAISVTIALVVCVIAYVSGLPLYAVAAATIGAGLGLPRWIVSYLRKRRFKLFLAEFPNAVDVLVRGIKSGLPVSDCMRIIANEAKEPVRSEFRLIVDEQQGLGLPLADAVARLPERVPVTEANFFAIVIAIQQRAGGNLSEALGNLSRVLRERAKMSGKIKAMSMEAKASAWIIGSLPVLVMVITFMSSPKYILLLFTHPLGNVILGCSAVWMLIGILVMRKMIDFKF</sequence>
<keyword evidence="5 6" id="KW-0472">Membrane</keyword>
<proteinExistence type="predicted"/>
<evidence type="ECO:0000313" key="9">
    <source>
        <dbReference type="Proteomes" id="UP000184485"/>
    </source>
</evidence>
<keyword evidence="2" id="KW-1003">Cell membrane</keyword>
<dbReference type="AlphaFoldDB" id="A0A1M5P1L3"/>
<dbReference type="GO" id="GO:0005886">
    <property type="term" value="C:plasma membrane"/>
    <property type="evidence" value="ECO:0007669"/>
    <property type="project" value="UniProtKB-SubCell"/>
</dbReference>
<evidence type="ECO:0000256" key="2">
    <source>
        <dbReference type="ARBA" id="ARBA00022475"/>
    </source>
</evidence>
<feature type="transmembrane region" description="Helical" evidence="6">
    <location>
        <begin position="275"/>
        <end position="295"/>
    </location>
</feature>
<accession>A0A1M5P1L3</accession>
<protein>
    <submittedName>
        <fullName evidence="8">Tight adherence protein B</fullName>
    </submittedName>
</protein>
<keyword evidence="9" id="KW-1185">Reference proteome</keyword>
<evidence type="ECO:0000313" key="8">
    <source>
        <dbReference type="EMBL" id="SHG95595.1"/>
    </source>
</evidence>
<dbReference type="PANTHER" id="PTHR35007">
    <property type="entry name" value="INTEGRAL MEMBRANE PROTEIN-RELATED"/>
    <property type="match status" value="1"/>
</dbReference>